<organism evidence="7 8">
    <name type="scientific">Rubripirellula tenax</name>
    <dbReference type="NCBI Taxonomy" id="2528015"/>
    <lineage>
        <taxon>Bacteria</taxon>
        <taxon>Pseudomonadati</taxon>
        <taxon>Planctomycetota</taxon>
        <taxon>Planctomycetia</taxon>
        <taxon>Pirellulales</taxon>
        <taxon>Pirellulaceae</taxon>
        <taxon>Rubripirellula</taxon>
    </lineage>
</organism>
<dbReference type="Pfam" id="PF00872">
    <property type="entry name" value="Transposase_mut"/>
    <property type="match status" value="1"/>
</dbReference>
<dbReference type="GO" id="GO:0004803">
    <property type="term" value="F:transposase activity"/>
    <property type="evidence" value="ECO:0007669"/>
    <property type="project" value="UniProtKB-UniRule"/>
</dbReference>
<dbReference type="GO" id="GO:0003677">
    <property type="term" value="F:DNA binding"/>
    <property type="evidence" value="ECO:0007669"/>
    <property type="project" value="UniProtKB-UniRule"/>
</dbReference>
<keyword evidence="6" id="KW-0814">Transposable element</keyword>
<keyword evidence="3 6" id="KW-0815">Transposition</keyword>
<keyword evidence="5 6" id="KW-0233">DNA recombination</keyword>
<accession>A0A5C6FH15</accession>
<dbReference type="AlphaFoldDB" id="A0A5C6FH15"/>
<evidence type="ECO:0000313" key="8">
    <source>
        <dbReference type="Proteomes" id="UP000318288"/>
    </source>
</evidence>
<evidence type="ECO:0000256" key="1">
    <source>
        <dbReference type="ARBA" id="ARBA00002190"/>
    </source>
</evidence>
<dbReference type="Proteomes" id="UP000318288">
    <property type="component" value="Unassembled WGS sequence"/>
</dbReference>
<sequence>MIETTKTATEETATATDALTEILRAGAQKMLAAAIDQEVADFINARTDIEDEDGRKLVVRNGSLPEREIQNGIGRGTVRQPRVRDKRLSADREVFTPAILPRYLRKIKSLEELIPWLYLKGISTNDFPEALQSLLGTDAKGLSTSTVTRLKAVWEGEYVEWSK</sequence>
<reference evidence="7 8" key="1">
    <citation type="submission" date="2019-02" db="EMBL/GenBank/DDBJ databases">
        <title>Deep-cultivation of Planctomycetes and their phenomic and genomic characterization uncovers novel biology.</title>
        <authorList>
            <person name="Wiegand S."/>
            <person name="Jogler M."/>
            <person name="Boedeker C."/>
            <person name="Pinto D."/>
            <person name="Vollmers J."/>
            <person name="Rivas-Marin E."/>
            <person name="Kohn T."/>
            <person name="Peeters S.H."/>
            <person name="Heuer A."/>
            <person name="Rast P."/>
            <person name="Oberbeckmann S."/>
            <person name="Bunk B."/>
            <person name="Jeske O."/>
            <person name="Meyerdierks A."/>
            <person name="Storesund J.E."/>
            <person name="Kallscheuer N."/>
            <person name="Luecker S."/>
            <person name="Lage O.M."/>
            <person name="Pohl T."/>
            <person name="Merkel B.J."/>
            <person name="Hornburger P."/>
            <person name="Mueller R.-W."/>
            <person name="Bruemmer F."/>
            <person name="Labrenz M."/>
            <person name="Spormann A.M."/>
            <person name="Op Den Camp H."/>
            <person name="Overmann J."/>
            <person name="Amann R."/>
            <person name="Jetten M.S.M."/>
            <person name="Mascher T."/>
            <person name="Medema M.H."/>
            <person name="Devos D.P."/>
            <person name="Kaster A.-K."/>
            <person name="Ovreas L."/>
            <person name="Rohde M."/>
            <person name="Galperin M.Y."/>
            <person name="Jogler C."/>
        </authorList>
    </citation>
    <scope>NUCLEOTIDE SEQUENCE [LARGE SCALE GENOMIC DNA]</scope>
    <source>
        <strain evidence="7 8">Poly51</strain>
    </source>
</reference>
<protein>
    <recommendedName>
        <fullName evidence="6">Mutator family transposase</fullName>
    </recommendedName>
</protein>
<gene>
    <name evidence="7" type="ORF">Poly51_16510</name>
</gene>
<evidence type="ECO:0000256" key="3">
    <source>
        <dbReference type="ARBA" id="ARBA00022578"/>
    </source>
</evidence>
<keyword evidence="8" id="KW-1185">Reference proteome</keyword>
<dbReference type="GO" id="GO:0006313">
    <property type="term" value="P:DNA transposition"/>
    <property type="evidence" value="ECO:0007669"/>
    <property type="project" value="UniProtKB-UniRule"/>
</dbReference>
<evidence type="ECO:0000256" key="5">
    <source>
        <dbReference type="ARBA" id="ARBA00023172"/>
    </source>
</evidence>
<name>A0A5C6FH15_9BACT</name>
<evidence type="ECO:0000313" key="7">
    <source>
        <dbReference type="EMBL" id="TWU58871.1"/>
    </source>
</evidence>
<comment type="function">
    <text evidence="1 6">Required for the transposition of the insertion element.</text>
</comment>
<dbReference type="PANTHER" id="PTHR33217:SF9">
    <property type="entry name" value="MUTATOR FAMILY TRANSPOSASE"/>
    <property type="match status" value="1"/>
</dbReference>
<comment type="similarity">
    <text evidence="2 6">Belongs to the transposase mutator family.</text>
</comment>
<proteinExistence type="inferred from homology"/>
<evidence type="ECO:0000256" key="6">
    <source>
        <dbReference type="RuleBase" id="RU365089"/>
    </source>
</evidence>
<evidence type="ECO:0000256" key="2">
    <source>
        <dbReference type="ARBA" id="ARBA00010961"/>
    </source>
</evidence>
<dbReference type="EMBL" id="SJPW01000002">
    <property type="protein sequence ID" value="TWU58871.1"/>
    <property type="molecule type" value="Genomic_DNA"/>
</dbReference>
<dbReference type="InterPro" id="IPR001207">
    <property type="entry name" value="Transposase_mutator"/>
</dbReference>
<dbReference type="PANTHER" id="PTHR33217">
    <property type="entry name" value="TRANSPOSASE FOR INSERTION SEQUENCE ELEMENT IS1081"/>
    <property type="match status" value="1"/>
</dbReference>
<comment type="caution">
    <text evidence="7">The sequence shown here is derived from an EMBL/GenBank/DDBJ whole genome shotgun (WGS) entry which is preliminary data.</text>
</comment>
<keyword evidence="4 6" id="KW-0238">DNA-binding</keyword>
<evidence type="ECO:0000256" key="4">
    <source>
        <dbReference type="ARBA" id="ARBA00023125"/>
    </source>
</evidence>